<keyword evidence="2" id="KW-1185">Reference proteome</keyword>
<organism evidence="1 2">
    <name type="scientific">Protopolystoma xenopodis</name>
    <dbReference type="NCBI Taxonomy" id="117903"/>
    <lineage>
        <taxon>Eukaryota</taxon>
        <taxon>Metazoa</taxon>
        <taxon>Spiralia</taxon>
        <taxon>Lophotrochozoa</taxon>
        <taxon>Platyhelminthes</taxon>
        <taxon>Monogenea</taxon>
        <taxon>Polyopisthocotylea</taxon>
        <taxon>Polystomatidea</taxon>
        <taxon>Polystomatidae</taxon>
        <taxon>Protopolystoma</taxon>
    </lineage>
</organism>
<proteinExistence type="predicted"/>
<dbReference type="AlphaFoldDB" id="A0A3S5ACD5"/>
<sequence>MYGHFLPVTVFSSLLSEASDISGTHQSIAAWSTFVYHLCPTTSGLVDSVTSSSSTRGLVPADSAVSLSTSALAVIQGSGAHRRTQEVLLLARLVWSSREGLPRILRLHPRLPAHEGIHDGREREEKPAIIDDVFFRGIASLASLPLRLVVPSPYFTAGSSTRQINLQEAEEADAFNCLLPPFNSLVFLHNARLVVESIPTFPRITVMDEPENHYTFSQIEAFTIFRGAPVKRPRLPGAPRRTV</sequence>
<protein>
    <submittedName>
        <fullName evidence="1">Uncharacterized protein</fullName>
    </submittedName>
</protein>
<dbReference type="EMBL" id="CAAALY010245549">
    <property type="protein sequence ID" value="VEL33308.1"/>
    <property type="molecule type" value="Genomic_DNA"/>
</dbReference>
<evidence type="ECO:0000313" key="1">
    <source>
        <dbReference type="EMBL" id="VEL33308.1"/>
    </source>
</evidence>
<evidence type="ECO:0000313" key="2">
    <source>
        <dbReference type="Proteomes" id="UP000784294"/>
    </source>
</evidence>
<comment type="caution">
    <text evidence="1">The sequence shown here is derived from an EMBL/GenBank/DDBJ whole genome shotgun (WGS) entry which is preliminary data.</text>
</comment>
<accession>A0A3S5ACD5</accession>
<reference evidence="1" key="1">
    <citation type="submission" date="2018-11" db="EMBL/GenBank/DDBJ databases">
        <authorList>
            <consortium name="Pathogen Informatics"/>
        </authorList>
    </citation>
    <scope>NUCLEOTIDE SEQUENCE</scope>
</reference>
<dbReference type="Proteomes" id="UP000784294">
    <property type="component" value="Unassembled WGS sequence"/>
</dbReference>
<name>A0A3S5ACD5_9PLAT</name>
<gene>
    <name evidence="1" type="ORF">PXEA_LOCUS26748</name>
</gene>